<keyword evidence="2" id="KW-1185">Reference proteome</keyword>
<organism evidence="1 2">
    <name type="scientific">Symbiochloris irregularis</name>
    <dbReference type="NCBI Taxonomy" id="706552"/>
    <lineage>
        <taxon>Eukaryota</taxon>
        <taxon>Viridiplantae</taxon>
        <taxon>Chlorophyta</taxon>
        <taxon>core chlorophytes</taxon>
        <taxon>Trebouxiophyceae</taxon>
        <taxon>Trebouxiales</taxon>
        <taxon>Trebouxiaceae</taxon>
        <taxon>Symbiochloris</taxon>
    </lineage>
</organism>
<protein>
    <submittedName>
        <fullName evidence="1">Uncharacterized protein</fullName>
    </submittedName>
</protein>
<dbReference type="EMBL" id="JALJOQ010000026">
    <property type="protein sequence ID" value="KAK9808159.1"/>
    <property type="molecule type" value="Genomic_DNA"/>
</dbReference>
<reference evidence="1 2" key="1">
    <citation type="journal article" date="2024" name="Nat. Commun.">
        <title>Phylogenomics reveals the evolutionary origins of lichenization in chlorophyte algae.</title>
        <authorList>
            <person name="Puginier C."/>
            <person name="Libourel C."/>
            <person name="Otte J."/>
            <person name="Skaloud P."/>
            <person name="Haon M."/>
            <person name="Grisel S."/>
            <person name="Petersen M."/>
            <person name="Berrin J.G."/>
            <person name="Delaux P.M."/>
            <person name="Dal Grande F."/>
            <person name="Keller J."/>
        </authorList>
    </citation>
    <scope>NUCLEOTIDE SEQUENCE [LARGE SCALE GENOMIC DNA]</scope>
    <source>
        <strain evidence="1 2">SAG 2036</strain>
    </source>
</reference>
<name>A0AAW1PJA6_9CHLO</name>
<sequence length="417" mass="43662">MCSVFAASADDRTREHLVAACDLLSAVQSAAAGHAALKRPGTLFRDRRKHLSQVDTIHQACWSRQAGKALVARTNRDKLKRTAADRSEGVHRYSALRRIAALECQRPQQGTWAAKVGRLLVAQPGVPATSPPAAVAGSREPTTTLQLPSIAGMGFLKGSTQQRDGCSHTYCEISGWAQDVLLPHTAALAAPSSQSRSLPARLQNGCPGAGPLECLSAWKAAGKHASWGTCHQPSRGCGGEPRAHCRLSTSAFGGLQPWMARGCNKVMAAVSSAGVVCFLVYANLQSCLRQGRSDSLGALQLTSAASAASTSESHPFSCNAIGGSGVCAAWTTGQQAVVEWTGLNSVASARLDATPEPRQDAPSQRQGTWAARVGRLLVAQPGVPATSPPLGNVAGNREPTPACQHRPLEGFDCCLEV</sequence>
<dbReference type="AlphaFoldDB" id="A0AAW1PJA6"/>
<gene>
    <name evidence="1" type="ORF">WJX73_003234</name>
</gene>
<evidence type="ECO:0000313" key="1">
    <source>
        <dbReference type="EMBL" id="KAK9808159.1"/>
    </source>
</evidence>
<accession>A0AAW1PJA6</accession>
<dbReference type="Proteomes" id="UP001465755">
    <property type="component" value="Unassembled WGS sequence"/>
</dbReference>
<proteinExistence type="predicted"/>
<comment type="caution">
    <text evidence="1">The sequence shown here is derived from an EMBL/GenBank/DDBJ whole genome shotgun (WGS) entry which is preliminary data.</text>
</comment>
<evidence type="ECO:0000313" key="2">
    <source>
        <dbReference type="Proteomes" id="UP001465755"/>
    </source>
</evidence>